<protein>
    <submittedName>
        <fullName evidence="2">Phage repressor protein</fullName>
    </submittedName>
</protein>
<dbReference type="AlphaFoldDB" id="A0A380I6C4"/>
<dbReference type="Gene3D" id="1.10.260.40">
    <property type="entry name" value="lambda repressor-like DNA-binding domains"/>
    <property type="match status" value="1"/>
</dbReference>
<dbReference type="InterPro" id="IPR010982">
    <property type="entry name" value="Lambda_DNA-bd_dom_sf"/>
</dbReference>
<dbReference type="GO" id="GO:0003677">
    <property type="term" value="F:DNA binding"/>
    <property type="evidence" value="ECO:0007669"/>
    <property type="project" value="InterPro"/>
</dbReference>
<dbReference type="Proteomes" id="UP000254100">
    <property type="component" value="Unassembled WGS sequence"/>
</dbReference>
<feature type="domain" description="HTH cro/C1-type" evidence="1">
    <location>
        <begin position="7"/>
        <end position="49"/>
    </location>
</feature>
<dbReference type="CDD" id="cd00093">
    <property type="entry name" value="HTH_XRE"/>
    <property type="match status" value="1"/>
</dbReference>
<evidence type="ECO:0000259" key="1">
    <source>
        <dbReference type="PROSITE" id="PS50943"/>
    </source>
</evidence>
<proteinExistence type="predicted"/>
<dbReference type="Pfam" id="PF01381">
    <property type="entry name" value="HTH_3"/>
    <property type="match status" value="1"/>
</dbReference>
<dbReference type="PROSITE" id="PS50943">
    <property type="entry name" value="HTH_CROC1"/>
    <property type="match status" value="1"/>
</dbReference>
<organism evidence="2 3">
    <name type="scientific">Staphylococcus microti</name>
    <dbReference type="NCBI Taxonomy" id="569857"/>
    <lineage>
        <taxon>Bacteria</taxon>
        <taxon>Bacillati</taxon>
        <taxon>Bacillota</taxon>
        <taxon>Bacilli</taxon>
        <taxon>Bacillales</taxon>
        <taxon>Staphylococcaceae</taxon>
        <taxon>Staphylococcus</taxon>
    </lineage>
</organism>
<dbReference type="EMBL" id="UHDT01000003">
    <property type="protein sequence ID" value="SUN02157.1"/>
    <property type="molecule type" value="Genomic_DNA"/>
</dbReference>
<name>A0A380I6C4_9STAP</name>
<dbReference type="SMART" id="SM00530">
    <property type="entry name" value="HTH_XRE"/>
    <property type="match status" value="1"/>
</dbReference>
<dbReference type="SUPFAM" id="SSF47413">
    <property type="entry name" value="lambda repressor-like DNA-binding domains"/>
    <property type="match status" value="1"/>
</dbReference>
<gene>
    <name evidence="2" type="ORF">NCTC13832_02405</name>
</gene>
<dbReference type="InterPro" id="IPR001387">
    <property type="entry name" value="Cro/C1-type_HTH"/>
</dbReference>
<evidence type="ECO:0000313" key="2">
    <source>
        <dbReference type="EMBL" id="SUN02157.1"/>
    </source>
</evidence>
<accession>A0A380I6C4</accession>
<sequence>MAFKNSIKEIRLNNRLSKVEMAKKLNVSEGTIRMWENGKNEPRMGMVEKSPVHSMYLKVIF</sequence>
<evidence type="ECO:0000313" key="3">
    <source>
        <dbReference type="Proteomes" id="UP000254100"/>
    </source>
</evidence>
<reference evidence="2 3" key="1">
    <citation type="submission" date="2018-06" db="EMBL/GenBank/DDBJ databases">
        <authorList>
            <consortium name="Pathogen Informatics"/>
            <person name="Doyle S."/>
        </authorList>
    </citation>
    <scope>NUCLEOTIDE SEQUENCE [LARGE SCALE GENOMIC DNA]</scope>
    <source>
        <strain evidence="2 3">NCTC13832</strain>
    </source>
</reference>